<dbReference type="EMBL" id="MU839011">
    <property type="protein sequence ID" value="KAK1766555.1"/>
    <property type="molecule type" value="Genomic_DNA"/>
</dbReference>
<comment type="caution">
    <text evidence="2">The sequence shown here is derived from an EMBL/GenBank/DDBJ whole genome shotgun (WGS) entry which is preliminary data.</text>
</comment>
<evidence type="ECO:0000313" key="3">
    <source>
        <dbReference type="Proteomes" id="UP001244011"/>
    </source>
</evidence>
<feature type="transmembrane region" description="Helical" evidence="1">
    <location>
        <begin position="54"/>
        <end position="73"/>
    </location>
</feature>
<dbReference type="Proteomes" id="UP001244011">
    <property type="component" value="Unassembled WGS sequence"/>
</dbReference>
<accession>A0AAJ0BYB1</accession>
<dbReference type="RefSeq" id="XP_060282768.1">
    <property type="nucleotide sequence ID" value="XM_060428160.1"/>
</dbReference>
<organism evidence="2 3">
    <name type="scientific">Phialemonium atrogriseum</name>
    <dbReference type="NCBI Taxonomy" id="1093897"/>
    <lineage>
        <taxon>Eukaryota</taxon>
        <taxon>Fungi</taxon>
        <taxon>Dikarya</taxon>
        <taxon>Ascomycota</taxon>
        <taxon>Pezizomycotina</taxon>
        <taxon>Sordariomycetes</taxon>
        <taxon>Sordariomycetidae</taxon>
        <taxon>Cephalothecales</taxon>
        <taxon>Cephalothecaceae</taxon>
        <taxon>Phialemonium</taxon>
    </lineage>
</organism>
<gene>
    <name evidence="2" type="ORF">QBC33DRAFT_541433</name>
</gene>
<evidence type="ECO:0000313" key="2">
    <source>
        <dbReference type="EMBL" id="KAK1766555.1"/>
    </source>
</evidence>
<proteinExistence type="predicted"/>
<name>A0AAJ0BYB1_9PEZI</name>
<keyword evidence="1" id="KW-0472">Membrane</keyword>
<sequence length="74" mass="8643">MLHSFQSCLPQARTILLVGHDIRHEMHALHKLKFNFHKSSISGMLGTFRIRGRVLPGLFSFYPCFLLSVFLRWT</sequence>
<dbReference type="AlphaFoldDB" id="A0AAJ0BYB1"/>
<keyword evidence="3" id="KW-1185">Reference proteome</keyword>
<keyword evidence="1" id="KW-0812">Transmembrane</keyword>
<dbReference type="GeneID" id="85311347"/>
<reference evidence="2" key="1">
    <citation type="submission" date="2023-06" db="EMBL/GenBank/DDBJ databases">
        <title>Genome-scale phylogeny and comparative genomics of the fungal order Sordariales.</title>
        <authorList>
            <consortium name="Lawrence Berkeley National Laboratory"/>
            <person name="Hensen N."/>
            <person name="Bonometti L."/>
            <person name="Westerberg I."/>
            <person name="Brannstrom I.O."/>
            <person name="Guillou S."/>
            <person name="Cros-Aarteil S."/>
            <person name="Calhoun S."/>
            <person name="Haridas S."/>
            <person name="Kuo A."/>
            <person name="Mondo S."/>
            <person name="Pangilinan J."/>
            <person name="Riley R."/>
            <person name="Labutti K."/>
            <person name="Andreopoulos B."/>
            <person name="Lipzen A."/>
            <person name="Chen C."/>
            <person name="Yanf M."/>
            <person name="Daum C."/>
            <person name="Ng V."/>
            <person name="Clum A."/>
            <person name="Steindorff A."/>
            <person name="Ohm R."/>
            <person name="Martin F."/>
            <person name="Silar P."/>
            <person name="Natvig D."/>
            <person name="Lalanne C."/>
            <person name="Gautier V."/>
            <person name="Ament-Velasquez S.L."/>
            <person name="Kruys A."/>
            <person name="Hutchinson M.I."/>
            <person name="Powell A.J."/>
            <person name="Barry K."/>
            <person name="Miller A.N."/>
            <person name="Grigoriev I.V."/>
            <person name="Debuchy R."/>
            <person name="Gladieux P."/>
            <person name="Thoren M.H."/>
            <person name="Johannesson H."/>
        </authorList>
    </citation>
    <scope>NUCLEOTIDE SEQUENCE</scope>
    <source>
        <strain evidence="2">8032-3</strain>
    </source>
</reference>
<keyword evidence="1" id="KW-1133">Transmembrane helix</keyword>
<protein>
    <submittedName>
        <fullName evidence="2">Uncharacterized protein</fullName>
    </submittedName>
</protein>
<evidence type="ECO:0000256" key="1">
    <source>
        <dbReference type="SAM" id="Phobius"/>
    </source>
</evidence>